<feature type="transmembrane region" description="Helical" evidence="1">
    <location>
        <begin position="71"/>
        <end position="91"/>
    </location>
</feature>
<organism evidence="2">
    <name type="scientific">Zea mays</name>
    <name type="common">Maize</name>
    <dbReference type="NCBI Taxonomy" id="4577"/>
    <lineage>
        <taxon>Eukaryota</taxon>
        <taxon>Viridiplantae</taxon>
        <taxon>Streptophyta</taxon>
        <taxon>Embryophyta</taxon>
        <taxon>Tracheophyta</taxon>
        <taxon>Spermatophyta</taxon>
        <taxon>Magnoliopsida</taxon>
        <taxon>Liliopsida</taxon>
        <taxon>Poales</taxon>
        <taxon>Poaceae</taxon>
        <taxon>PACMAD clade</taxon>
        <taxon>Panicoideae</taxon>
        <taxon>Andropogonodae</taxon>
        <taxon>Andropogoneae</taxon>
        <taxon>Tripsacinae</taxon>
        <taxon>Zea</taxon>
    </lineage>
</organism>
<sequence length="93" mass="10663">MDDGMVLQHLRETHLNSTSHGIWRLEGCLHVKNNRHESALVRLHSPTTGPIKEDEKKEVSAHEAEGNHYLYLYYFIKNLMLGTITVLPSILTL</sequence>
<keyword evidence="1" id="KW-1133">Transmembrane helix</keyword>
<dbReference type="AlphaFoldDB" id="C0P6K1"/>
<evidence type="ECO:0000256" key="1">
    <source>
        <dbReference type="SAM" id="Phobius"/>
    </source>
</evidence>
<evidence type="ECO:0000313" key="2">
    <source>
        <dbReference type="EMBL" id="ACN28617.1"/>
    </source>
</evidence>
<reference evidence="2" key="1">
    <citation type="journal article" date="2009" name="PLoS Genet.">
        <title>Sequencing, mapping, and analysis of 27,455 maize full-length cDNAs.</title>
        <authorList>
            <person name="Soderlund C."/>
            <person name="Descour A."/>
            <person name="Kudrna D."/>
            <person name="Bomhoff M."/>
            <person name="Boyd L."/>
            <person name="Currie J."/>
            <person name="Angelova A."/>
            <person name="Collura K."/>
            <person name="Wissotski M."/>
            <person name="Ashley E."/>
            <person name="Morrow D."/>
            <person name="Fernandes J."/>
            <person name="Walbot V."/>
            <person name="Yu Y."/>
        </authorList>
    </citation>
    <scope>NUCLEOTIDE SEQUENCE</scope>
    <source>
        <strain evidence="2">B73</strain>
    </source>
</reference>
<protein>
    <submittedName>
        <fullName evidence="2">Uncharacterized protein</fullName>
    </submittedName>
</protein>
<dbReference type="EMBL" id="BT063920">
    <property type="protein sequence ID" value="ACN28617.1"/>
    <property type="molecule type" value="mRNA"/>
</dbReference>
<accession>C0P6K1</accession>
<name>C0P6K1_MAIZE</name>
<proteinExistence type="evidence at transcript level"/>
<keyword evidence="1" id="KW-0812">Transmembrane</keyword>
<keyword evidence="1" id="KW-0472">Membrane</keyword>
<reference evidence="2" key="2">
    <citation type="submission" date="2012-06" db="EMBL/GenBank/DDBJ databases">
        <authorList>
            <person name="Yu Y."/>
            <person name="Currie J."/>
            <person name="Lomeli R."/>
            <person name="Angelova A."/>
            <person name="Collura K."/>
            <person name="Wissotski M."/>
            <person name="Campos D."/>
            <person name="Kudrna D."/>
            <person name="Golser W."/>
            <person name="Ashely E."/>
            <person name="Descour A."/>
            <person name="Fernandes J."/>
            <person name="Soderlund C."/>
            <person name="Walbot V."/>
        </authorList>
    </citation>
    <scope>NUCLEOTIDE SEQUENCE</scope>
    <source>
        <strain evidence="2">B73</strain>
    </source>
</reference>